<dbReference type="Pfam" id="PF00258">
    <property type="entry name" value="Flavodoxin_1"/>
    <property type="match status" value="1"/>
</dbReference>
<evidence type="ECO:0000256" key="7">
    <source>
        <dbReference type="RuleBase" id="RU367037"/>
    </source>
</evidence>
<evidence type="ECO:0000256" key="1">
    <source>
        <dbReference type="ARBA" id="ARBA00001917"/>
    </source>
</evidence>
<dbReference type="GO" id="GO:0016651">
    <property type="term" value="F:oxidoreductase activity, acting on NAD(P)H"/>
    <property type="evidence" value="ECO:0007669"/>
    <property type="project" value="UniProtKB-ARBA"/>
</dbReference>
<dbReference type="InterPro" id="IPR001226">
    <property type="entry name" value="Flavodoxin_CS"/>
</dbReference>
<dbReference type="GO" id="GO:0010181">
    <property type="term" value="F:FMN binding"/>
    <property type="evidence" value="ECO:0007669"/>
    <property type="project" value="UniProtKB-UniRule"/>
</dbReference>
<comment type="function">
    <text evidence="7">Low-potential electron donor to a number of redox enzymes.</text>
</comment>
<sequence length="139" mass="14855">MNKVAIVFWSGTGHTEQMARAIAEGAGEAVLLSPGEFTAADMANYDVIAFGCPAMGAEQLEESEFEPMFAAVEGSLNGKKIALFGSYGWGSGEWMEAWSARCQQDGAILKDVSGLIVNEEPDDDALDSCRLLGRELAAW</sequence>
<dbReference type="InterPro" id="IPR008254">
    <property type="entry name" value="Flavodoxin/NO_synth"/>
</dbReference>
<keyword evidence="4 7" id="KW-0285">Flavoprotein</keyword>
<keyword evidence="6 7" id="KW-0249">Electron transport</keyword>
<gene>
    <name evidence="9" type="ORF">H9945_02505</name>
</gene>
<evidence type="ECO:0000256" key="4">
    <source>
        <dbReference type="ARBA" id="ARBA00022630"/>
    </source>
</evidence>
<evidence type="ECO:0000256" key="5">
    <source>
        <dbReference type="ARBA" id="ARBA00022643"/>
    </source>
</evidence>
<comment type="similarity">
    <text evidence="2 7">Belongs to the flavodoxin family.</text>
</comment>
<dbReference type="Gene3D" id="3.40.50.360">
    <property type="match status" value="1"/>
</dbReference>
<dbReference type="AlphaFoldDB" id="A0A9D2M5S3"/>
<comment type="caution">
    <text evidence="9">The sequence shown here is derived from an EMBL/GenBank/DDBJ whole genome shotgun (WGS) entry which is preliminary data.</text>
</comment>
<dbReference type="PROSITE" id="PS50902">
    <property type="entry name" value="FLAVODOXIN_LIKE"/>
    <property type="match status" value="1"/>
</dbReference>
<reference evidence="9" key="2">
    <citation type="submission" date="2021-04" db="EMBL/GenBank/DDBJ databases">
        <authorList>
            <person name="Gilroy R."/>
        </authorList>
    </citation>
    <scope>NUCLEOTIDE SEQUENCE</scope>
    <source>
        <strain evidence="9">ChiBcec8-13705</strain>
    </source>
</reference>
<evidence type="ECO:0000256" key="2">
    <source>
        <dbReference type="ARBA" id="ARBA00005267"/>
    </source>
</evidence>
<organism evidence="9 10">
    <name type="scientific">Candidatus Gemmiger avicola</name>
    <dbReference type="NCBI Taxonomy" id="2838605"/>
    <lineage>
        <taxon>Bacteria</taxon>
        <taxon>Bacillati</taxon>
        <taxon>Bacillota</taxon>
        <taxon>Clostridia</taxon>
        <taxon>Eubacteriales</taxon>
        <taxon>Gemmiger</taxon>
    </lineage>
</organism>
<comment type="cofactor">
    <cofactor evidence="1 7">
        <name>FMN</name>
        <dbReference type="ChEBI" id="CHEBI:58210"/>
    </cofactor>
</comment>
<feature type="domain" description="Flavodoxin-like" evidence="8">
    <location>
        <begin position="4"/>
        <end position="137"/>
    </location>
</feature>
<dbReference type="InterPro" id="IPR010087">
    <property type="entry name" value="Flav_short"/>
</dbReference>
<keyword evidence="3 7" id="KW-0813">Transport</keyword>
<evidence type="ECO:0000313" key="10">
    <source>
        <dbReference type="Proteomes" id="UP000886803"/>
    </source>
</evidence>
<evidence type="ECO:0000256" key="3">
    <source>
        <dbReference type="ARBA" id="ARBA00022448"/>
    </source>
</evidence>
<dbReference type="EMBL" id="DWYG01000026">
    <property type="protein sequence ID" value="HJB41349.1"/>
    <property type="molecule type" value="Genomic_DNA"/>
</dbReference>
<keyword evidence="5 7" id="KW-0288">FMN</keyword>
<dbReference type="Proteomes" id="UP000886803">
    <property type="component" value="Unassembled WGS sequence"/>
</dbReference>
<name>A0A9D2M5S3_9FIRM</name>
<dbReference type="GO" id="GO:0009055">
    <property type="term" value="F:electron transfer activity"/>
    <property type="evidence" value="ECO:0007669"/>
    <property type="project" value="UniProtKB-UniRule"/>
</dbReference>
<evidence type="ECO:0000259" key="8">
    <source>
        <dbReference type="PROSITE" id="PS50902"/>
    </source>
</evidence>
<dbReference type="NCBIfam" id="TIGR01753">
    <property type="entry name" value="flav_short"/>
    <property type="match status" value="1"/>
</dbReference>
<dbReference type="SUPFAM" id="SSF52218">
    <property type="entry name" value="Flavoproteins"/>
    <property type="match status" value="1"/>
</dbReference>
<dbReference type="PROSITE" id="PS00201">
    <property type="entry name" value="FLAVODOXIN"/>
    <property type="match status" value="1"/>
</dbReference>
<accession>A0A9D2M5S3</accession>
<protein>
    <recommendedName>
        <fullName evidence="7">Flavodoxin</fullName>
    </recommendedName>
</protein>
<reference evidence="9" key="1">
    <citation type="journal article" date="2021" name="PeerJ">
        <title>Extensive microbial diversity within the chicken gut microbiome revealed by metagenomics and culture.</title>
        <authorList>
            <person name="Gilroy R."/>
            <person name="Ravi A."/>
            <person name="Getino M."/>
            <person name="Pursley I."/>
            <person name="Horton D.L."/>
            <person name="Alikhan N.F."/>
            <person name="Baker D."/>
            <person name="Gharbi K."/>
            <person name="Hall N."/>
            <person name="Watson M."/>
            <person name="Adriaenssens E.M."/>
            <person name="Foster-Nyarko E."/>
            <person name="Jarju S."/>
            <person name="Secka A."/>
            <person name="Antonio M."/>
            <person name="Oren A."/>
            <person name="Chaudhuri R.R."/>
            <person name="La Ragione R."/>
            <person name="Hildebrand F."/>
            <person name="Pallen M.J."/>
        </authorList>
    </citation>
    <scope>NUCLEOTIDE SEQUENCE</scope>
    <source>
        <strain evidence="9">ChiBcec8-13705</strain>
    </source>
</reference>
<dbReference type="InterPro" id="IPR029039">
    <property type="entry name" value="Flavoprotein-like_sf"/>
</dbReference>
<evidence type="ECO:0000256" key="6">
    <source>
        <dbReference type="ARBA" id="ARBA00022982"/>
    </source>
</evidence>
<evidence type="ECO:0000313" key="9">
    <source>
        <dbReference type="EMBL" id="HJB41349.1"/>
    </source>
</evidence>
<proteinExistence type="inferred from homology"/>